<proteinExistence type="predicted"/>
<dbReference type="AlphaFoldDB" id="X0ST19"/>
<comment type="caution">
    <text evidence="1">The sequence shown here is derived from an EMBL/GenBank/DDBJ whole genome shotgun (WGS) entry which is preliminary data.</text>
</comment>
<sequence>MSIEEKLKEVQASNYKLSVECQDQKAEIAKLKEVLKHILTAIDYDADSRAHPDWKASIEEVLSVP</sequence>
<protein>
    <submittedName>
        <fullName evidence="1">Uncharacterized protein</fullName>
    </submittedName>
</protein>
<gene>
    <name evidence="1" type="ORF">S01H1_09533</name>
</gene>
<reference evidence="1" key="1">
    <citation type="journal article" date="2014" name="Front. Microbiol.">
        <title>High frequency of phylogenetically diverse reductive dehalogenase-homologous genes in deep subseafloor sedimentary metagenomes.</title>
        <authorList>
            <person name="Kawai M."/>
            <person name="Futagami T."/>
            <person name="Toyoda A."/>
            <person name="Takaki Y."/>
            <person name="Nishi S."/>
            <person name="Hori S."/>
            <person name="Arai W."/>
            <person name="Tsubouchi T."/>
            <person name="Morono Y."/>
            <person name="Uchiyama I."/>
            <person name="Ito T."/>
            <person name="Fujiyama A."/>
            <person name="Inagaki F."/>
            <person name="Takami H."/>
        </authorList>
    </citation>
    <scope>NUCLEOTIDE SEQUENCE</scope>
    <source>
        <strain evidence="1">Expedition CK06-06</strain>
    </source>
</reference>
<dbReference type="EMBL" id="BARS01004872">
    <property type="protein sequence ID" value="GAF84318.1"/>
    <property type="molecule type" value="Genomic_DNA"/>
</dbReference>
<accession>X0ST19</accession>
<evidence type="ECO:0000313" key="1">
    <source>
        <dbReference type="EMBL" id="GAF84318.1"/>
    </source>
</evidence>
<organism evidence="1">
    <name type="scientific">marine sediment metagenome</name>
    <dbReference type="NCBI Taxonomy" id="412755"/>
    <lineage>
        <taxon>unclassified sequences</taxon>
        <taxon>metagenomes</taxon>
        <taxon>ecological metagenomes</taxon>
    </lineage>
</organism>
<name>X0ST19_9ZZZZ</name>